<dbReference type="AlphaFoldDB" id="A0A5M3MI16"/>
<dbReference type="OrthoDB" id="3341102at2759"/>
<comment type="caution">
    <text evidence="1">The sequence shown here is derived from an EMBL/GenBank/DDBJ whole genome shotgun (WGS) entry which is preliminary data.</text>
</comment>
<dbReference type="KEGG" id="cput:CONPUDRAFT_156691"/>
<accession>A0A5M3MI16</accession>
<keyword evidence="2" id="KW-1185">Reference proteome</keyword>
<dbReference type="EMBL" id="JH711582">
    <property type="protein sequence ID" value="EIW78733.1"/>
    <property type="molecule type" value="Genomic_DNA"/>
</dbReference>
<organism evidence="1 2">
    <name type="scientific">Coniophora puteana (strain RWD-64-598)</name>
    <name type="common">Brown rot fungus</name>
    <dbReference type="NCBI Taxonomy" id="741705"/>
    <lineage>
        <taxon>Eukaryota</taxon>
        <taxon>Fungi</taxon>
        <taxon>Dikarya</taxon>
        <taxon>Basidiomycota</taxon>
        <taxon>Agaricomycotina</taxon>
        <taxon>Agaricomycetes</taxon>
        <taxon>Agaricomycetidae</taxon>
        <taxon>Boletales</taxon>
        <taxon>Coniophorineae</taxon>
        <taxon>Coniophoraceae</taxon>
        <taxon>Coniophora</taxon>
    </lineage>
</organism>
<reference evidence="2" key="1">
    <citation type="journal article" date="2012" name="Science">
        <title>The Paleozoic origin of enzymatic lignin decomposition reconstructed from 31 fungal genomes.</title>
        <authorList>
            <person name="Floudas D."/>
            <person name="Binder M."/>
            <person name="Riley R."/>
            <person name="Barry K."/>
            <person name="Blanchette R.A."/>
            <person name="Henrissat B."/>
            <person name="Martinez A.T."/>
            <person name="Otillar R."/>
            <person name="Spatafora J.W."/>
            <person name="Yadav J.S."/>
            <person name="Aerts A."/>
            <person name="Benoit I."/>
            <person name="Boyd A."/>
            <person name="Carlson A."/>
            <person name="Copeland A."/>
            <person name="Coutinho P.M."/>
            <person name="de Vries R.P."/>
            <person name="Ferreira P."/>
            <person name="Findley K."/>
            <person name="Foster B."/>
            <person name="Gaskell J."/>
            <person name="Glotzer D."/>
            <person name="Gorecki P."/>
            <person name="Heitman J."/>
            <person name="Hesse C."/>
            <person name="Hori C."/>
            <person name="Igarashi K."/>
            <person name="Jurgens J.A."/>
            <person name="Kallen N."/>
            <person name="Kersten P."/>
            <person name="Kohler A."/>
            <person name="Kuees U."/>
            <person name="Kumar T.K.A."/>
            <person name="Kuo A."/>
            <person name="LaButti K."/>
            <person name="Larrondo L.F."/>
            <person name="Lindquist E."/>
            <person name="Ling A."/>
            <person name="Lombard V."/>
            <person name="Lucas S."/>
            <person name="Lundell T."/>
            <person name="Martin R."/>
            <person name="McLaughlin D.J."/>
            <person name="Morgenstern I."/>
            <person name="Morin E."/>
            <person name="Murat C."/>
            <person name="Nagy L.G."/>
            <person name="Nolan M."/>
            <person name="Ohm R.A."/>
            <person name="Patyshakuliyeva A."/>
            <person name="Rokas A."/>
            <person name="Ruiz-Duenas F.J."/>
            <person name="Sabat G."/>
            <person name="Salamov A."/>
            <person name="Samejima M."/>
            <person name="Schmutz J."/>
            <person name="Slot J.C."/>
            <person name="St John F."/>
            <person name="Stenlid J."/>
            <person name="Sun H."/>
            <person name="Sun S."/>
            <person name="Syed K."/>
            <person name="Tsang A."/>
            <person name="Wiebenga A."/>
            <person name="Young D."/>
            <person name="Pisabarro A."/>
            <person name="Eastwood D.C."/>
            <person name="Martin F."/>
            <person name="Cullen D."/>
            <person name="Grigoriev I.V."/>
            <person name="Hibbett D.S."/>
        </authorList>
    </citation>
    <scope>NUCLEOTIDE SEQUENCE [LARGE SCALE GENOMIC DNA]</scope>
    <source>
        <strain evidence="2">RWD-64-598 SS2</strain>
    </source>
</reference>
<evidence type="ECO:0008006" key="3">
    <source>
        <dbReference type="Google" id="ProtNLM"/>
    </source>
</evidence>
<sequence>MITLICHHTPQLFRATAPGQQPFACTDSFICKFLFQELGWVPRVLTRAAQKSSADAQQKIFKLFVRLSLWVHDSGTRHPDLIINFNQTQIVISDNSARTFDTQGSKQIAVLGKEEKCAFTAVVGVSASGAVLPLQFIFKGGSD</sequence>
<name>A0A5M3MI16_CONPW</name>
<proteinExistence type="predicted"/>
<evidence type="ECO:0000313" key="2">
    <source>
        <dbReference type="Proteomes" id="UP000053558"/>
    </source>
</evidence>
<dbReference type="Proteomes" id="UP000053558">
    <property type="component" value="Unassembled WGS sequence"/>
</dbReference>
<dbReference type="RefSeq" id="XP_007771706.1">
    <property type="nucleotide sequence ID" value="XM_007773516.1"/>
</dbReference>
<protein>
    <recommendedName>
        <fullName evidence="3">DDE-1 domain-containing protein</fullName>
    </recommendedName>
</protein>
<gene>
    <name evidence="1" type="ORF">CONPUDRAFT_156691</name>
</gene>
<evidence type="ECO:0000313" key="1">
    <source>
        <dbReference type="EMBL" id="EIW78733.1"/>
    </source>
</evidence>
<dbReference type="GeneID" id="19203613"/>